<evidence type="ECO:0000313" key="1">
    <source>
        <dbReference type="EMBL" id="OGZ66577.1"/>
    </source>
</evidence>
<dbReference type="STRING" id="1802205.A3C58_02640"/>
<gene>
    <name evidence="1" type="ORF">A3C58_02640</name>
</gene>
<accession>A0A1G2HVT9</accession>
<dbReference type="EMBL" id="MHOR01000029">
    <property type="protein sequence ID" value="OGZ66577.1"/>
    <property type="molecule type" value="Genomic_DNA"/>
</dbReference>
<dbReference type="AlphaFoldDB" id="A0A1G2HVT9"/>
<reference evidence="1 2" key="1">
    <citation type="journal article" date="2016" name="Nat. Commun.">
        <title>Thousands of microbial genomes shed light on interconnected biogeochemical processes in an aquifer system.</title>
        <authorList>
            <person name="Anantharaman K."/>
            <person name="Brown C.T."/>
            <person name="Hug L.A."/>
            <person name="Sharon I."/>
            <person name="Castelle C.J."/>
            <person name="Probst A.J."/>
            <person name="Thomas B.C."/>
            <person name="Singh A."/>
            <person name="Wilkins M.J."/>
            <person name="Karaoz U."/>
            <person name="Brodie E.L."/>
            <person name="Williams K.H."/>
            <person name="Hubbard S.S."/>
            <person name="Banfield J.F."/>
        </authorList>
    </citation>
    <scope>NUCLEOTIDE SEQUENCE [LARGE SCALE GENOMIC DNA]</scope>
</reference>
<comment type="caution">
    <text evidence="1">The sequence shown here is derived from an EMBL/GenBank/DDBJ whole genome shotgun (WGS) entry which is preliminary data.</text>
</comment>
<proteinExistence type="predicted"/>
<organism evidence="1 2">
    <name type="scientific">Candidatus Staskawiczbacteria bacterium RIFCSPHIGHO2_02_FULL_34_10</name>
    <dbReference type="NCBI Taxonomy" id="1802205"/>
    <lineage>
        <taxon>Bacteria</taxon>
        <taxon>Candidatus Staskawicziibacteriota</taxon>
    </lineage>
</organism>
<dbReference type="Proteomes" id="UP000178380">
    <property type="component" value="Unassembled WGS sequence"/>
</dbReference>
<evidence type="ECO:0000313" key="2">
    <source>
        <dbReference type="Proteomes" id="UP000178380"/>
    </source>
</evidence>
<name>A0A1G2HVT9_9BACT</name>
<protein>
    <submittedName>
        <fullName evidence="1">Uncharacterized protein</fullName>
    </submittedName>
</protein>
<sequence length="73" mass="8386">MRRLPVKKSLKQKLIMKAVYDYFGIGIDKVRANQIAIFLMGRKKGVNLTDEEKSDAWAIKINLTDKVYLEGLT</sequence>